<dbReference type="Pfam" id="PF19462">
    <property type="entry name" value="DUF5999"/>
    <property type="match status" value="1"/>
</dbReference>
<evidence type="ECO:0000313" key="2">
    <source>
        <dbReference type="Proteomes" id="UP000618795"/>
    </source>
</evidence>
<gene>
    <name evidence="1" type="ORF">GCM10010260_21370</name>
</gene>
<accession>A0A918MAQ3</accession>
<protein>
    <submittedName>
        <fullName evidence="1">Uncharacterized protein</fullName>
    </submittedName>
</protein>
<dbReference type="EMBL" id="BMTD01000003">
    <property type="protein sequence ID" value="GGU87640.1"/>
    <property type="molecule type" value="Genomic_DNA"/>
</dbReference>
<organism evidence="1 2">
    <name type="scientific">Streptomyces filipinensis</name>
    <dbReference type="NCBI Taxonomy" id="66887"/>
    <lineage>
        <taxon>Bacteria</taxon>
        <taxon>Bacillati</taxon>
        <taxon>Actinomycetota</taxon>
        <taxon>Actinomycetes</taxon>
        <taxon>Kitasatosporales</taxon>
        <taxon>Streptomycetaceae</taxon>
        <taxon>Streptomyces</taxon>
    </lineage>
</organism>
<dbReference type="InterPro" id="IPR046041">
    <property type="entry name" value="DUF5999"/>
</dbReference>
<reference evidence="1" key="1">
    <citation type="journal article" date="2014" name="Int. J. Syst. Evol. Microbiol.">
        <title>Complete genome sequence of Corynebacterium casei LMG S-19264T (=DSM 44701T), isolated from a smear-ripened cheese.</title>
        <authorList>
            <consortium name="US DOE Joint Genome Institute (JGI-PGF)"/>
            <person name="Walter F."/>
            <person name="Albersmeier A."/>
            <person name="Kalinowski J."/>
            <person name="Ruckert C."/>
        </authorList>
    </citation>
    <scope>NUCLEOTIDE SEQUENCE</scope>
    <source>
        <strain evidence="1">JCM 4369</strain>
    </source>
</reference>
<reference evidence="1" key="2">
    <citation type="submission" date="2020-09" db="EMBL/GenBank/DDBJ databases">
        <authorList>
            <person name="Sun Q."/>
            <person name="Ohkuma M."/>
        </authorList>
    </citation>
    <scope>NUCLEOTIDE SEQUENCE</scope>
    <source>
        <strain evidence="1">JCM 4369</strain>
    </source>
</reference>
<dbReference type="AlphaFoldDB" id="A0A918MAQ3"/>
<dbReference type="Proteomes" id="UP000618795">
    <property type="component" value="Unassembled WGS sequence"/>
</dbReference>
<proteinExistence type="predicted"/>
<keyword evidence="2" id="KW-1185">Reference proteome</keyword>
<sequence>MSRTGTPHPVAAHPEQGWTLLCDGSIVFDDGGELHPDGSVVPPRRVPAERLAVAA</sequence>
<name>A0A918MAQ3_9ACTN</name>
<comment type="caution">
    <text evidence="1">The sequence shown here is derived from an EMBL/GenBank/DDBJ whole genome shotgun (WGS) entry which is preliminary data.</text>
</comment>
<evidence type="ECO:0000313" key="1">
    <source>
        <dbReference type="EMBL" id="GGU87640.1"/>
    </source>
</evidence>